<dbReference type="Proteomes" id="UP000225548">
    <property type="component" value="Unassembled WGS sequence"/>
</dbReference>
<dbReference type="InterPro" id="IPR000253">
    <property type="entry name" value="FHA_dom"/>
</dbReference>
<sequence length="555" mass="56801">MPIRYAPGPASALVQPGRVVVVDPTVGASDLARLWDVLERLSPGDGMAAVLDAVTGVLDPTWRALPGFSVVVLVAGDPLDGDSTSAAHVASRGELEVHVRASEGETDVVGRSVTTWVEKQVAGVQTIALGPGGPGAGECLLTIVSGIVPVSTLRWDVAGAPLSDTAAEASSDVEPAVAADALVAEAPVAEATVEPNAEPGVEQSVEPEEEPGSRLEPEQTSANLPEFGQTLADVPEDWRAESSDASDASDVSDVSDAAAAETADGPAHDESSLDSPERAGSDTVDVDQVGSGTGTGAGTETIDAVDEAPSEADLDDRDLDDSTILSTAGPVVPVPVRARSVPTPMPPVPPPPPATGDGSRETPSAGEGGTYGVVVPPAPPAPPAQQPADLSAPPVSAPRGPAPRAPEILARSCFFGHANPPVRMTCSQCGGGLSPNAQLVERPSLGRVRFSHGEVVDLVQPVVVGRFPMPQSRQSPGPRLVTVVSPSQDISRSHLEVRLEGWHVLLVDLDTMNGTTLVRSGQAPRRLHPHEPTLVAEGDVVDLGDGVLLTFEGIA</sequence>
<dbReference type="AlphaFoldDB" id="A0A2A9E5G9"/>
<dbReference type="EMBL" id="PDJG01000001">
    <property type="protein sequence ID" value="PFG34104.1"/>
    <property type="molecule type" value="Genomic_DNA"/>
</dbReference>
<reference evidence="4 5" key="1">
    <citation type="submission" date="2017-10" db="EMBL/GenBank/DDBJ databases">
        <title>Sequencing the genomes of 1000 actinobacteria strains.</title>
        <authorList>
            <person name="Klenk H.-P."/>
        </authorList>
    </citation>
    <scope>NUCLEOTIDE SEQUENCE [LARGE SCALE GENOMIC DNA]</scope>
    <source>
        <strain evidence="4 5">DSM 18966</strain>
    </source>
</reference>
<organism evidence="4 5">
    <name type="scientific">Sanguibacter antarcticus</name>
    <dbReference type="NCBI Taxonomy" id="372484"/>
    <lineage>
        <taxon>Bacteria</taxon>
        <taxon>Bacillati</taxon>
        <taxon>Actinomycetota</taxon>
        <taxon>Actinomycetes</taxon>
        <taxon>Micrococcales</taxon>
        <taxon>Sanguibacteraceae</taxon>
        <taxon>Sanguibacter</taxon>
    </lineage>
</organism>
<feature type="compositionally biased region" description="Acidic residues" evidence="2">
    <location>
        <begin position="303"/>
        <end position="321"/>
    </location>
</feature>
<accession>A0A2A9E5G9</accession>
<evidence type="ECO:0000313" key="4">
    <source>
        <dbReference type="EMBL" id="PFG34104.1"/>
    </source>
</evidence>
<feature type="compositionally biased region" description="Pro residues" evidence="2">
    <location>
        <begin position="376"/>
        <end position="385"/>
    </location>
</feature>
<dbReference type="CDD" id="cd00060">
    <property type="entry name" value="FHA"/>
    <property type="match status" value="1"/>
</dbReference>
<name>A0A2A9E5G9_9MICO</name>
<keyword evidence="5" id="KW-1185">Reference proteome</keyword>
<feature type="compositionally biased region" description="Basic and acidic residues" evidence="2">
    <location>
        <begin position="266"/>
        <end position="280"/>
    </location>
</feature>
<dbReference type="PROSITE" id="PS50006">
    <property type="entry name" value="FHA_DOMAIN"/>
    <property type="match status" value="1"/>
</dbReference>
<feature type="domain" description="FHA" evidence="3">
    <location>
        <begin position="462"/>
        <end position="517"/>
    </location>
</feature>
<evidence type="ECO:0000256" key="2">
    <source>
        <dbReference type="SAM" id="MobiDB-lite"/>
    </source>
</evidence>
<dbReference type="Gene3D" id="2.60.200.20">
    <property type="match status" value="1"/>
</dbReference>
<dbReference type="OrthoDB" id="5485098at2"/>
<evidence type="ECO:0000313" key="5">
    <source>
        <dbReference type="Proteomes" id="UP000225548"/>
    </source>
</evidence>
<protein>
    <submittedName>
        <fullName evidence="4">FHA domain-containing protein</fullName>
    </submittedName>
</protein>
<feature type="region of interest" description="Disordered" evidence="2">
    <location>
        <begin position="238"/>
        <end position="403"/>
    </location>
</feature>
<evidence type="ECO:0000256" key="1">
    <source>
        <dbReference type="ARBA" id="ARBA00022553"/>
    </source>
</evidence>
<proteinExistence type="predicted"/>
<dbReference type="RefSeq" id="WP_098455194.1">
    <property type="nucleotide sequence ID" value="NZ_PDJG01000001.1"/>
</dbReference>
<keyword evidence="1" id="KW-0597">Phosphoprotein</keyword>
<feature type="region of interest" description="Disordered" evidence="2">
    <location>
        <begin position="191"/>
        <end position="224"/>
    </location>
</feature>
<feature type="compositionally biased region" description="Low complexity" evidence="2">
    <location>
        <begin position="330"/>
        <end position="342"/>
    </location>
</feature>
<feature type="compositionally biased region" description="Low complexity" evidence="2">
    <location>
        <begin position="243"/>
        <end position="264"/>
    </location>
</feature>
<evidence type="ECO:0000259" key="3">
    <source>
        <dbReference type="PROSITE" id="PS50006"/>
    </source>
</evidence>
<dbReference type="SUPFAM" id="SSF49879">
    <property type="entry name" value="SMAD/FHA domain"/>
    <property type="match status" value="1"/>
</dbReference>
<comment type="caution">
    <text evidence="4">The sequence shown here is derived from an EMBL/GenBank/DDBJ whole genome shotgun (WGS) entry which is preliminary data.</text>
</comment>
<gene>
    <name evidence="4" type="ORF">ATL42_2007</name>
</gene>
<dbReference type="InterPro" id="IPR008984">
    <property type="entry name" value="SMAD_FHA_dom_sf"/>
</dbReference>
<feature type="compositionally biased region" description="Pro residues" evidence="2">
    <location>
        <begin position="343"/>
        <end position="354"/>
    </location>
</feature>
<dbReference type="Pfam" id="PF00498">
    <property type="entry name" value="FHA"/>
    <property type="match status" value="1"/>
</dbReference>